<feature type="domain" description="N-acetyltransferase" evidence="3">
    <location>
        <begin position="1"/>
        <end position="144"/>
    </location>
</feature>
<protein>
    <submittedName>
        <fullName evidence="4">GNAT family N-acetyltransferase</fullName>
    </submittedName>
</protein>
<gene>
    <name evidence="4" type="ORF">FY036_23295</name>
</gene>
<organism evidence="4 5">
    <name type="scientific">Neoaquamicrobium microcysteis</name>
    <dbReference type="NCBI Taxonomy" id="2682781"/>
    <lineage>
        <taxon>Bacteria</taxon>
        <taxon>Pseudomonadati</taxon>
        <taxon>Pseudomonadota</taxon>
        <taxon>Alphaproteobacteria</taxon>
        <taxon>Hyphomicrobiales</taxon>
        <taxon>Phyllobacteriaceae</taxon>
        <taxon>Neoaquamicrobium</taxon>
    </lineage>
</organism>
<keyword evidence="2" id="KW-0012">Acyltransferase</keyword>
<dbReference type="InterPro" id="IPR050832">
    <property type="entry name" value="Bact_Acetyltransf"/>
</dbReference>
<evidence type="ECO:0000259" key="3">
    <source>
        <dbReference type="PROSITE" id="PS51186"/>
    </source>
</evidence>
<evidence type="ECO:0000256" key="2">
    <source>
        <dbReference type="ARBA" id="ARBA00023315"/>
    </source>
</evidence>
<dbReference type="SUPFAM" id="SSF55729">
    <property type="entry name" value="Acyl-CoA N-acyltransferases (Nat)"/>
    <property type="match status" value="1"/>
</dbReference>
<reference evidence="4 5" key="1">
    <citation type="submission" date="2019-08" db="EMBL/GenBank/DDBJ databases">
        <authorList>
            <person name="Seo Y.L."/>
        </authorList>
    </citation>
    <scope>NUCLEOTIDE SEQUENCE [LARGE SCALE GENOMIC DNA]</scope>
    <source>
        <strain evidence="4 5">MaA-C15</strain>
    </source>
</reference>
<dbReference type="InterPro" id="IPR000182">
    <property type="entry name" value="GNAT_dom"/>
</dbReference>
<dbReference type="Gene3D" id="3.40.630.30">
    <property type="match status" value="1"/>
</dbReference>
<dbReference type="Proteomes" id="UP000323258">
    <property type="component" value="Unassembled WGS sequence"/>
</dbReference>
<name>A0A5D4GP24_9HYPH</name>
<dbReference type="InterPro" id="IPR016181">
    <property type="entry name" value="Acyl_CoA_acyltransferase"/>
</dbReference>
<dbReference type="GO" id="GO:0016747">
    <property type="term" value="F:acyltransferase activity, transferring groups other than amino-acyl groups"/>
    <property type="evidence" value="ECO:0007669"/>
    <property type="project" value="InterPro"/>
</dbReference>
<dbReference type="PANTHER" id="PTHR43877:SF2">
    <property type="entry name" value="AMINOALKYLPHOSPHONATE N-ACETYLTRANSFERASE-RELATED"/>
    <property type="match status" value="1"/>
</dbReference>
<dbReference type="Pfam" id="PF00583">
    <property type="entry name" value="Acetyltransf_1"/>
    <property type="match status" value="1"/>
</dbReference>
<proteinExistence type="predicted"/>
<comment type="caution">
    <text evidence="4">The sequence shown here is derived from an EMBL/GenBank/DDBJ whole genome shotgun (WGS) entry which is preliminary data.</text>
</comment>
<evidence type="ECO:0000256" key="1">
    <source>
        <dbReference type="ARBA" id="ARBA00022679"/>
    </source>
</evidence>
<evidence type="ECO:0000313" key="4">
    <source>
        <dbReference type="EMBL" id="TYR29874.1"/>
    </source>
</evidence>
<evidence type="ECO:0000313" key="5">
    <source>
        <dbReference type="Proteomes" id="UP000323258"/>
    </source>
</evidence>
<dbReference type="PROSITE" id="PS51186">
    <property type="entry name" value="GNAT"/>
    <property type="match status" value="1"/>
</dbReference>
<keyword evidence="1 4" id="KW-0808">Transferase</keyword>
<keyword evidence="5" id="KW-1185">Reference proteome</keyword>
<dbReference type="EMBL" id="VSZS01000068">
    <property type="protein sequence ID" value="TYR29874.1"/>
    <property type="molecule type" value="Genomic_DNA"/>
</dbReference>
<accession>A0A5D4GP24</accession>
<dbReference type="PANTHER" id="PTHR43877">
    <property type="entry name" value="AMINOALKYLPHOSPHONATE N-ACETYLTRANSFERASE-RELATED-RELATED"/>
    <property type="match status" value="1"/>
</dbReference>
<dbReference type="OrthoDB" id="9789603at2"/>
<dbReference type="CDD" id="cd04301">
    <property type="entry name" value="NAT_SF"/>
    <property type="match status" value="1"/>
</dbReference>
<sequence>MEELLDLIMRAFAYMDGVIDPPSSAHRLTVENLREKCAAEIAFVALEGERLVGCVFLAERTDHFYLGKLAVDPSYQGRGTGRLLLKAAEEAAVAGGKPRIELQTRVELTANQTAFAQMGFVETGRSAHAGFDRPTSITMRKALA</sequence>
<reference evidence="4 5" key="2">
    <citation type="submission" date="2019-09" db="EMBL/GenBank/DDBJ databases">
        <title>Mesorhizobium sp. MaA-C15 isolated from Microcystis aeruginosa.</title>
        <authorList>
            <person name="Jeong S.E."/>
            <person name="Jin H.M."/>
            <person name="Jeon C.O."/>
        </authorList>
    </citation>
    <scope>NUCLEOTIDE SEQUENCE [LARGE SCALE GENOMIC DNA]</scope>
    <source>
        <strain evidence="4 5">MaA-C15</strain>
    </source>
</reference>
<dbReference type="AlphaFoldDB" id="A0A5D4GP24"/>